<dbReference type="Gene3D" id="3.40.50.300">
    <property type="entry name" value="P-loop containing nucleotide triphosphate hydrolases"/>
    <property type="match status" value="1"/>
</dbReference>
<dbReference type="GO" id="GO:0016887">
    <property type="term" value="F:ATP hydrolysis activity"/>
    <property type="evidence" value="ECO:0007669"/>
    <property type="project" value="InterPro"/>
</dbReference>
<evidence type="ECO:0000313" key="3">
    <source>
        <dbReference type="Proteomes" id="UP000447574"/>
    </source>
</evidence>
<dbReference type="Pfam" id="PF00005">
    <property type="entry name" value="ABC_tran"/>
    <property type="match status" value="1"/>
</dbReference>
<proteinExistence type="predicted"/>
<keyword evidence="2" id="KW-0547">Nucleotide-binding</keyword>
<dbReference type="PANTHER" id="PTHR43394">
    <property type="entry name" value="ATP-DEPENDENT PERMEASE MDL1, MITOCHONDRIAL"/>
    <property type="match status" value="1"/>
</dbReference>
<gene>
    <name evidence="2" type="ORF">GHO37_28970</name>
</gene>
<accession>A0A7X1X0L6</accession>
<comment type="caution">
    <text evidence="2">The sequence shown here is derived from an EMBL/GenBank/DDBJ whole genome shotgun (WGS) entry which is preliminary data.</text>
</comment>
<reference evidence="2 3" key="1">
    <citation type="submission" date="2019-10" db="EMBL/GenBank/DDBJ databases">
        <title>Evaluation of single-gene subtyping targets for Pseudomonas.</title>
        <authorList>
            <person name="Reichler S.J."/>
            <person name="Orsi R.H."/>
            <person name="Wiedmann M."/>
            <person name="Martin N.H."/>
            <person name="Murphy S.I."/>
        </authorList>
    </citation>
    <scope>NUCLEOTIDE SEQUENCE [LARGE SCALE GENOMIC DNA]</scope>
    <source>
        <strain evidence="2 3">FSL R10-2932</strain>
    </source>
</reference>
<dbReference type="EMBL" id="WIWF01000302">
    <property type="protein sequence ID" value="MQT78256.1"/>
    <property type="molecule type" value="Genomic_DNA"/>
</dbReference>
<dbReference type="InterPro" id="IPR039421">
    <property type="entry name" value="Type_1_exporter"/>
</dbReference>
<protein>
    <submittedName>
        <fullName evidence="2">ATP-binding cassette domain-containing protein</fullName>
    </submittedName>
</protein>
<dbReference type="SUPFAM" id="SSF52540">
    <property type="entry name" value="P-loop containing nucleoside triphosphate hydrolases"/>
    <property type="match status" value="1"/>
</dbReference>
<organism evidence="2 3">
    <name type="scientific">Pseudomonas helleri</name>
    <dbReference type="NCBI Taxonomy" id="1608996"/>
    <lineage>
        <taxon>Bacteria</taxon>
        <taxon>Pseudomonadati</taxon>
        <taxon>Pseudomonadota</taxon>
        <taxon>Gammaproteobacteria</taxon>
        <taxon>Pseudomonadales</taxon>
        <taxon>Pseudomonadaceae</taxon>
        <taxon>Pseudomonas</taxon>
    </lineage>
</organism>
<dbReference type="Proteomes" id="UP000447574">
    <property type="component" value="Unassembled WGS sequence"/>
</dbReference>
<feature type="domain" description="ABC transporter" evidence="1">
    <location>
        <begin position="19"/>
        <end position="75"/>
    </location>
</feature>
<dbReference type="GO" id="GO:0015421">
    <property type="term" value="F:ABC-type oligopeptide transporter activity"/>
    <property type="evidence" value="ECO:0007669"/>
    <property type="project" value="TreeGrafter"/>
</dbReference>
<sequence length="155" mass="16448">VADNLRLGRPDASDAEVEAAARSAQIHARIQALPRGYQSVIGDDAIFSGGEAQRVSIARTLLADTPVLILDEATSHADPESEALIQDALSALARGRTVLVIAHRLASISGVDQIVVLDQGRVLESGRHEHLLNANGAYARLWRAGTETPAVEMSL</sequence>
<dbReference type="RefSeq" id="WP_153439359.1">
    <property type="nucleotide sequence ID" value="NZ_WIWF01000302.1"/>
</dbReference>
<dbReference type="InterPro" id="IPR027417">
    <property type="entry name" value="P-loop_NTPase"/>
</dbReference>
<evidence type="ECO:0000259" key="1">
    <source>
        <dbReference type="Pfam" id="PF00005"/>
    </source>
</evidence>
<dbReference type="PANTHER" id="PTHR43394:SF1">
    <property type="entry name" value="ATP-BINDING CASSETTE SUB-FAMILY B MEMBER 10, MITOCHONDRIAL"/>
    <property type="match status" value="1"/>
</dbReference>
<evidence type="ECO:0000313" key="2">
    <source>
        <dbReference type="EMBL" id="MQT78256.1"/>
    </source>
</evidence>
<feature type="non-terminal residue" evidence="2">
    <location>
        <position position="1"/>
    </location>
</feature>
<dbReference type="InterPro" id="IPR003439">
    <property type="entry name" value="ABC_transporter-like_ATP-bd"/>
</dbReference>
<dbReference type="GO" id="GO:0005524">
    <property type="term" value="F:ATP binding"/>
    <property type="evidence" value="ECO:0007669"/>
    <property type="project" value="UniProtKB-KW"/>
</dbReference>
<name>A0A7X1X0L6_9PSED</name>
<dbReference type="AlphaFoldDB" id="A0A7X1X0L6"/>
<keyword evidence="2" id="KW-0067">ATP-binding</keyword>